<comment type="caution">
    <text evidence="1">The sequence shown here is derived from an EMBL/GenBank/DDBJ whole genome shotgun (WGS) entry which is preliminary data.</text>
</comment>
<evidence type="ECO:0000313" key="2">
    <source>
        <dbReference type="Proteomes" id="UP001628078"/>
    </source>
</evidence>
<dbReference type="EMBL" id="BQXO01000003">
    <property type="protein sequence ID" value="GKT05882.1"/>
    <property type="molecule type" value="Genomic_DNA"/>
</dbReference>
<reference evidence="1 2" key="1">
    <citation type="submission" date="2022-03" db="EMBL/GenBank/DDBJ databases">
        <title>Draft genome sequence of Furfurilactobacillus curtus JCM 31185.</title>
        <authorList>
            <person name="Suzuki S."/>
            <person name="Endo A."/>
            <person name="Kajikawa A."/>
        </authorList>
    </citation>
    <scope>NUCLEOTIDE SEQUENCE [LARGE SCALE GENOMIC DNA]</scope>
    <source>
        <strain evidence="1 2">JCM 31185</strain>
    </source>
</reference>
<sequence length="68" mass="8200">MSITDQRWQVQLMNIPHGARFHLSDLPIYPVFKDDPRKLVEFQREFEDWIKSTDERYVSRGASDYLKV</sequence>
<dbReference type="RefSeq" id="WP_407883535.1">
    <property type="nucleotide sequence ID" value="NZ_BQXO01000003.1"/>
</dbReference>
<keyword evidence="2" id="KW-1185">Reference proteome</keyword>
<accession>A0ABQ5JMZ0</accession>
<gene>
    <name evidence="1" type="ORF">JCM31185_11700</name>
</gene>
<evidence type="ECO:0000313" key="1">
    <source>
        <dbReference type="EMBL" id="GKT05882.1"/>
    </source>
</evidence>
<dbReference type="Proteomes" id="UP001628078">
    <property type="component" value="Unassembled WGS sequence"/>
</dbReference>
<proteinExistence type="predicted"/>
<protein>
    <submittedName>
        <fullName evidence="1">Uncharacterized protein</fullName>
    </submittedName>
</protein>
<name>A0ABQ5JMZ0_9LACO</name>
<organism evidence="1 2">
    <name type="scientific">Furfurilactobacillus curtus</name>
    <dbReference type="NCBI Taxonomy" id="1746200"/>
    <lineage>
        <taxon>Bacteria</taxon>
        <taxon>Bacillati</taxon>
        <taxon>Bacillota</taxon>
        <taxon>Bacilli</taxon>
        <taxon>Lactobacillales</taxon>
        <taxon>Lactobacillaceae</taxon>
        <taxon>Furfurilactobacillus</taxon>
    </lineage>
</organism>